<evidence type="ECO:0000313" key="10">
    <source>
        <dbReference type="Proteomes" id="UP000503441"/>
    </source>
</evidence>
<dbReference type="PANTHER" id="PTHR43133">
    <property type="entry name" value="RNA POLYMERASE ECF-TYPE SIGMA FACTO"/>
    <property type="match status" value="1"/>
</dbReference>
<evidence type="ECO:0000256" key="2">
    <source>
        <dbReference type="ARBA" id="ARBA00023015"/>
    </source>
</evidence>
<evidence type="ECO:0000256" key="4">
    <source>
        <dbReference type="ARBA" id="ARBA00023125"/>
    </source>
</evidence>
<dbReference type="NCBIfam" id="TIGR02937">
    <property type="entry name" value="sigma70-ECF"/>
    <property type="match status" value="1"/>
</dbReference>
<proteinExistence type="inferred from homology"/>
<feature type="domain" description="RNA polymerase sigma factor 70 region 4 type 2" evidence="8">
    <location>
        <begin position="127"/>
        <end position="175"/>
    </location>
</feature>
<keyword evidence="6" id="KW-1133">Transmembrane helix</keyword>
<gene>
    <name evidence="9" type="ORF">G7066_14720</name>
</gene>
<protein>
    <submittedName>
        <fullName evidence="9">Sigma-70 family RNA polymerase sigma factor</fullName>
    </submittedName>
</protein>
<evidence type="ECO:0000313" key="9">
    <source>
        <dbReference type="EMBL" id="QIM19516.1"/>
    </source>
</evidence>
<dbReference type="InterPro" id="IPR036388">
    <property type="entry name" value="WH-like_DNA-bd_sf"/>
</dbReference>
<dbReference type="Gene3D" id="1.10.10.10">
    <property type="entry name" value="Winged helix-like DNA-binding domain superfamily/Winged helix DNA-binding domain"/>
    <property type="match status" value="1"/>
</dbReference>
<keyword evidence="10" id="KW-1185">Reference proteome</keyword>
<dbReference type="InterPro" id="IPR014284">
    <property type="entry name" value="RNA_pol_sigma-70_dom"/>
</dbReference>
<keyword evidence="2" id="KW-0805">Transcription regulation</keyword>
<evidence type="ECO:0000259" key="7">
    <source>
        <dbReference type="Pfam" id="PF04542"/>
    </source>
</evidence>
<accession>A0ABX6K016</accession>
<dbReference type="InterPro" id="IPR007627">
    <property type="entry name" value="RNA_pol_sigma70_r2"/>
</dbReference>
<sequence length="414" mass="45431">MGNREDEYTEGFLEDQELLRRHREGDAKAFGQLFNKHHQLAMRYARKYTVSADQAEDLVLEAFTRILATIQRGKGPTVSMGHYLVSTIRNVAITGVAFDTQEFARDPFEVAKLYENEHFADQVKTSEWLTDAFNTLSDRSQRVMWFRAVENLPSREIASMLGLSAATITREYQSAVGQLREQFVNFSVAEAQDPVCREYAPLLRRFAKRRGKNRALDFDESFRTHVATCERCTAVTSRLRASDRMLLSLVFVAGLGSLAVASLKNAPPAAASAFLSALSGPVKVAIVAAPVVVVGAVAAGVMIIGSMSSGSTAIELGQVPEGETSTLVRVGSCALTREVLDAKSEVWRLSTESEGCDVRISFSPTENEQRKAVTVLDTAATQDLRAVEVTQSGTYSVTVTNGPDAKQKSFEVRR</sequence>
<feature type="domain" description="RNA polymerase sigma-70 region 2" evidence="7">
    <location>
        <begin position="33"/>
        <end position="94"/>
    </location>
</feature>
<keyword evidence="4" id="KW-0238">DNA-binding</keyword>
<evidence type="ECO:0000256" key="6">
    <source>
        <dbReference type="SAM" id="Phobius"/>
    </source>
</evidence>
<evidence type="ECO:0000256" key="5">
    <source>
        <dbReference type="ARBA" id="ARBA00023163"/>
    </source>
</evidence>
<keyword evidence="3" id="KW-0731">Sigma factor</keyword>
<reference evidence="9 10" key="1">
    <citation type="submission" date="2020-03" db="EMBL/GenBank/DDBJ databases">
        <title>Leucobacter sp. nov., isolated from beetles.</title>
        <authorList>
            <person name="Hyun D.-W."/>
            <person name="Bae J.-W."/>
        </authorList>
    </citation>
    <scope>NUCLEOTIDE SEQUENCE [LARGE SCALE GENOMIC DNA]</scope>
    <source>
        <strain evidence="9 10">HDW9A</strain>
    </source>
</reference>
<dbReference type="InterPro" id="IPR013324">
    <property type="entry name" value="RNA_pol_sigma_r3/r4-like"/>
</dbReference>
<dbReference type="RefSeq" id="WP_166331758.1">
    <property type="nucleotide sequence ID" value="NZ_CP049933.1"/>
</dbReference>
<dbReference type="Pfam" id="PF08281">
    <property type="entry name" value="Sigma70_r4_2"/>
    <property type="match status" value="1"/>
</dbReference>
<dbReference type="Pfam" id="PF04542">
    <property type="entry name" value="Sigma70_r2"/>
    <property type="match status" value="1"/>
</dbReference>
<evidence type="ECO:0000256" key="1">
    <source>
        <dbReference type="ARBA" id="ARBA00010641"/>
    </source>
</evidence>
<keyword evidence="6" id="KW-0812">Transmembrane</keyword>
<organism evidence="9 10">
    <name type="scientific">Leucobacter coleopterorum</name>
    <dbReference type="NCBI Taxonomy" id="2714933"/>
    <lineage>
        <taxon>Bacteria</taxon>
        <taxon>Bacillati</taxon>
        <taxon>Actinomycetota</taxon>
        <taxon>Actinomycetes</taxon>
        <taxon>Micrococcales</taxon>
        <taxon>Microbacteriaceae</taxon>
        <taxon>Leucobacter</taxon>
    </lineage>
</organism>
<keyword evidence="6" id="KW-0472">Membrane</keyword>
<evidence type="ECO:0000256" key="3">
    <source>
        <dbReference type="ARBA" id="ARBA00023082"/>
    </source>
</evidence>
<dbReference type="Gene3D" id="1.10.1740.10">
    <property type="match status" value="1"/>
</dbReference>
<dbReference type="Proteomes" id="UP000503441">
    <property type="component" value="Chromosome"/>
</dbReference>
<dbReference type="InterPro" id="IPR013249">
    <property type="entry name" value="RNA_pol_sigma70_r4_t2"/>
</dbReference>
<dbReference type="PANTHER" id="PTHR43133:SF8">
    <property type="entry name" value="RNA POLYMERASE SIGMA FACTOR HI_1459-RELATED"/>
    <property type="match status" value="1"/>
</dbReference>
<feature type="transmembrane region" description="Helical" evidence="6">
    <location>
        <begin position="246"/>
        <end position="264"/>
    </location>
</feature>
<name>A0ABX6K016_9MICO</name>
<dbReference type="SUPFAM" id="SSF88946">
    <property type="entry name" value="Sigma2 domain of RNA polymerase sigma factors"/>
    <property type="match status" value="1"/>
</dbReference>
<dbReference type="EMBL" id="CP049933">
    <property type="protein sequence ID" value="QIM19516.1"/>
    <property type="molecule type" value="Genomic_DNA"/>
</dbReference>
<dbReference type="InterPro" id="IPR013325">
    <property type="entry name" value="RNA_pol_sigma_r2"/>
</dbReference>
<comment type="similarity">
    <text evidence="1">Belongs to the sigma-70 factor family. ECF subfamily.</text>
</comment>
<evidence type="ECO:0000259" key="8">
    <source>
        <dbReference type="Pfam" id="PF08281"/>
    </source>
</evidence>
<keyword evidence="5" id="KW-0804">Transcription</keyword>
<feature type="transmembrane region" description="Helical" evidence="6">
    <location>
        <begin position="284"/>
        <end position="304"/>
    </location>
</feature>
<dbReference type="InterPro" id="IPR039425">
    <property type="entry name" value="RNA_pol_sigma-70-like"/>
</dbReference>
<dbReference type="SUPFAM" id="SSF88659">
    <property type="entry name" value="Sigma3 and sigma4 domains of RNA polymerase sigma factors"/>
    <property type="match status" value="1"/>
</dbReference>